<dbReference type="EMBL" id="MFJV01000001">
    <property type="protein sequence ID" value="OGG24479.1"/>
    <property type="molecule type" value="Genomic_DNA"/>
</dbReference>
<keyword evidence="3" id="KW-0328">Glycosyltransferase</keyword>
<feature type="transmembrane region" description="Helical" evidence="8">
    <location>
        <begin position="355"/>
        <end position="375"/>
    </location>
</feature>
<dbReference type="GO" id="GO:0016763">
    <property type="term" value="F:pentosyltransferase activity"/>
    <property type="evidence" value="ECO:0007669"/>
    <property type="project" value="TreeGrafter"/>
</dbReference>
<evidence type="ECO:0000259" key="9">
    <source>
        <dbReference type="Pfam" id="PF13231"/>
    </source>
</evidence>
<dbReference type="Proteomes" id="UP000178759">
    <property type="component" value="Unassembled WGS sequence"/>
</dbReference>
<evidence type="ECO:0000256" key="4">
    <source>
        <dbReference type="ARBA" id="ARBA00022679"/>
    </source>
</evidence>
<feature type="domain" description="Glycosyltransferase RgtA/B/C/D-like" evidence="9">
    <location>
        <begin position="121"/>
        <end position="254"/>
    </location>
</feature>
<feature type="transmembrane region" description="Helical" evidence="8">
    <location>
        <begin position="143"/>
        <end position="161"/>
    </location>
</feature>
<reference evidence="10 11" key="1">
    <citation type="journal article" date="2016" name="Nat. Commun.">
        <title>Thousands of microbial genomes shed light on interconnected biogeochemical processes in an aquifer system.</title>
        <authorList>
            <person name="Anantharaman K."/>
            <person name="Brown C.T."/>
            <person name="Hug L.A."/>
            <person name="Sharon I."/>
            <person name="Castelle C.J."/>
            <person name="Probst A.J."/>
            <person name="Thomas B.C."/>
            <person name="Singh A."/>
            <person name="Wilkins M.J."/>
            <person name="Karaoz U."/>
            <person name="Brodie E.L."/>
            <person name="Williams K.H."/>
            <person name="Hubbard S.S."/>
            <person name="Banfield J.F."/>
        </authorList>
    </citation>
    <scope>NUCLEOTIDE SEQUENCE [LARGE SCALE GENOMIC DNA]</scope>
</reference>
<feature type="transmembrane region" description="Helical" evidence="8">
    <location>
        <begin position="243"/>
        <end position="261"/>
    </location>
</feature>
<evidence type="ECO:0000256" key="1">
    <source>
        <dbReference type="ARBA" id="ARBA00004651"/>
    </source>
</evidence>
<feature type="transmembrane region" description="Helical" evidence="8">
    <location>
        <begin position="119"/>
        <end position="137"/>
    </location>
</feature>
<dbReference type="Gene3D" id="2.60.120.260">
    <property type="entry name" value="Galactose-binding domain-like"/>
    <property type="match status" value="1"/>
</dbReference>
<feature type="transmembrane region" description="Helical" evidence="8">
    <location>
        <begin position="168"/>
        <end position="187"/>
    </location>
</feature>
<dbReference type="InterPro" id="IPR050297">
    <property type="entry name" value="LipidA_mod_glycosyltrf_83"/>
</dbReference>
<dbReference type="PANTHER" id="PTHR33908:SF11">
    <property type="entry name" value="MEMBRANE PROTEIN"/>
    <property type="match status" value="1"/>
</dbReference>
<name>A0A1F6AIC3_9BACT</name>
<accession>A0A1F6AIC3</accession>
<evidence type="ECO:0000313" key="11">
    <source>
        <dbReference type="Proteomes" id="UP000178759"/>
    </source>
</evidence>
<gene>
    <name evidence="10" type="ORF">A3A79_04825</name>
</gene>
<comment type="subcellular location">
    <subcellularLocation>
        <location evidence="1">Cell membrane</location>
        <topology evidence="1">Multi-pass membrane protein</topology>
    </subcellularLocation>
</comment>
<feature type="transmembrane region" description="Helical" evidence="8">
    <location>
        <begin position="387"/>
        <end position="411"/>
    </location>
</feature>
<dbReference type="Pfam" id="PF13231">
    <property type="entry name" value="PMT_2"/>
    <property type="match status" value="1"/>
</dbReference>
<dbReference type="InterPro" id="IPR038731">
    <property type="entry name" value="RgtA/B/C-like"/>
</dbReference>
<feature type="transmembrane region" description="Helical" evidence="8">
    <location>
        <begin position="303"/>
        <end position="322"/>
    </location>
</feature>
<keyword evidence="5 8" id="KW-0812">Transmembrane</keyword>
<dbReference type="PANTHER" id="PTHR33908">
    <property type="entry name" value="MANNOSYLTRANSFERASE YKCB-RELATED"/>
    <property type="match status" value="1"/>
</dbReference>
<dbReference type="AlphaFoldDB" id="A0A1F6AIC3"/>
<protein>
    <recommendedName>
        <fullName evidence="9">Glycosyltransferase RgtA/B/C/D-like domain-containing protein</fullName>
    </recommendedName>
</protein>
<organism evidence="10 11">
    <name type="scientific">Candidatus Gottesmanbacteria bacterium RIFCSPLOWO2_01_FULL_43_11b</name>
    <dbReference type="NCBI Taxonomy" id="1798392"/>
    <lineage>
        <taxon>Bacteria</taxon>
        <taxon>Candidatus Gottesmaniibacteriota</taxon>
    </lineage>
</organism>
<feature type="transmembrane region" description="Helical" evidence="8">
    <location>
        <begin position="199"/>
        <end position="223"/>
    </location>
</feature>
<evidence type="ECO:0000256" key="8">
    <source>
        <dbReference type="SAM" id="Phobius"/>
    </source>
</evidence>
<dbReference type="GO" id="GO:0005886">
    <property type="term" value="C:plasma membrane"/>
    <property type="evidence" value="ECO:0007669"/>
    <property type="project" value="UniProtKB-SubCell"/>
</dbReference>
<comment type="caution">
    <text evidence="10">The sequence shown here is derived from an EMBL/GenBank/DDBJ whole genome shotgun (WGS) entry which is preliminary data.</text>
</comment>
<evidence type="ECO:0000256" key="2">
    <source>
        <dbReference type="ARBA" id="ARBA00022475"/>
    </source>
</evidence>
<evidence type="ECO:0000313" key="10">
    <source>
        <dbReference type="EMBL" id="OGG24479.1"/>
    </source>
</evidence>
<evidence type="ECO:0000256" key="6">
    <source>
        <dbReference type="ARBA" id="ARBA00022989"/>
    </source>
</evidence>
<sequence>MKQRTHFILLSLVLLASFLIRTIGTKPGFWAYHPDEPATYDSAISMIINGDLNPRRFDYPAGVPLIHMAVFRSIFIPINFVKLTISEPQMVISALKNFEDFPKNISEELFGRRGVNALFWSRYITAVLGMLCVAAIYMLSAILFSPTVGLIAAFFLSFNYLHVLRSHLALTDIPNTLFTLIALIAIAKLLKKDSPKNYYLSGITIGLAFSVKFQLFLIFPYLLVHLVWSIRKKSFANFFRKEVFFSAILAIFTFLMINPYLPFHLKPVPVARRIDSFITANEIIAKRYAFGSNIFNPFPIFYLYKWGIGKALTLSILGGAALMLFQSPLLFFLLLSIIFPFMYAFVYYGGAGAAFYVRNLVAIVPLLLVFSAYFYSKLFAYVGKRGILVSLILIGVAWSQITSSTKLSYYWSKPWLYMQMIDWASDHLPKDARYEESSGIVMTILRDKGGFTDIDNRWGREQMSVVSLAEMEEDGADFGILVSNQIQTSFISWMNPLSFSELLDYDDVSFSFLDNTYVGLSVHEMLQNNVYELHYPIFVPNNFIFVTKLPLSVVTPLVRHYAFEFNEASSIWDVDGLTDNGMRGKFRWNEGSLIIDGAVGQTARFTSPVLSVTEGKTYKIIGRVKYTDNVPKEERSAFLRIDMYANNQEATTEEKGSLVTVSARSWGEPGWKEVSVLTPKIPKGISVMKISFQTRGNSSYKAYLDSVEVWEVKPGAERYPEVPYVPYTLPPQYFYPKSVF</sequence>
<keyword evidence="2" id="KW-1003">Cell membrane</keyword>
<evidence type="ECO:0000256" key="3">
    <source>
        <dbReference type="ARBA" id="ARBA00022676"/>
    </source>
</evidence>
<evidence type="ECO:0000256" key="5">
    <source>
        <dbReference type="ARBA" id="ARBA00022692"/>
    </source>
</evidence>
<feature type="transmembrane region" description="Helical" evidence="8">
    <location>
        <begin position="329"/>
        <end position="349"/>
    </location>
</feature>
<keyword evidence="4" id="KW-0808">Transferase</keyword>
<keyword evidence="6 8" id="KW-1133">Transmembrane helix</keyword>
<proteinExistence type="predicted"/>
<keyword evidence="7 8" id="KW-0472">Membrane</keyword>
<dbReference type="GO" id="GO:0009103">
    <property type="term" value="P:lipopolysaccharide biosynthetic process"/>
    <property type="evidence" value="ECO:0007669"/>
    <property type="project" value="UniProtKB-ARBA"/>
</dbReference>
<feature type="transmembrane region" description="Helical" evidence="8">
    <location>
        <begin position="61"/>
        <end position="81"/>
    </location>
</feature>
<evidence type="ECO:0000256" key="7">
    <source>
        <dbReference type="ARBA" id="ARBA00023136"/>
    </source>
</evidence>
<dbReference type="STRING" id="1798392.A3A79_04825"/>